<comment type="caution">
    <text evidence="2">The sequence shown here is derived from an EMBL/GenBank/DDBJ whole genome shotgun (WGS) entry which is preliminary data.</text>
</comment>
<dbReference type="InterPro" id="IPR007534">
    <property type="entry name" value="LuxE"/>
</dbReference>
<evidence type="ECO:0000313" key="3">
    <source>
        <dbReference type="Proteomes" id="UP000520814"/>
    </source>
</evidence>
<dbReference type="AlphaFoldDB" id="A0A7W9SMU3"/>
<dbReference type="Gene3D" id="3.40.50.12780">
    <property type="entry name" value="N-terminal domain of ligase-like"/>
    <property type="match status" value="1"/>
</dbReference>
<dbReference type="GO" id="GO:0047474">
    <property type="term" value="F:long-chain fatty acid--protein ligase activity"/>
    <property type="evidence" value="ECO:0007669"/>
    <property type="project" value="InterPro"/>
</dbReference>
<gene>
    <name evidence="2" type="ORF">HNQ39_001289</name>
</gene>
<dbReference type="RefSeq" id="WP_184193126.1">
    <property type="nucleotide sequence ID" value="NZ_JACHGW010000001.1"/>
</dbReference>
<protein>
    <recommendedName>
        <fullName evidence="1">Acyl-protein synthetase LuxE domain-containing protein</fullName>
    </recommendedName>
</protein>
<dbReference type="Pfam" id="PF04443">
    <property type="entry name" value="LuxE"/>
    <property type="match status" value="1"/>
</dbReference>
<organism evidence="2 3">
    <name type="scientific">Armatimonas rosea</name>
    <dbReference type="NCBI Taxonomy" id="685828"/>
    <lineage>
        <taxon>Bacteria</taxon>
        <taxon>Bacillati</taxon>
        <taxon>Armatimonadota</taxon>
        <taxon>Armatimonadia</taxon>
        <taxon>Armatimonadales</taxon>
        <taxon>Armatimonadaceae</taxon>
        <taxon>Armatimonas</taxon>
    </lineage>
</organism>
<dbReference type="Proteomes" id="UP000520814">
    <property type="component" value="Unassembled WGS sequence"/>
</dbReference>
<keyword evidence="3" id="KW-1185">Reference proteome</keyword>
<reference evidence="2 3" key="1">
    <citation type="submission" date="2020-08" db="EMBL/GenBank/DDBJ databases">
        <title>Genomic Encyclopedia of Type Strains, Phase IV (KMG-IV): sequencing the most valuable type-strain genomes for metagenomic binning, comparative biology and taxonomic classification.</title>
        <authorList>
            <person name="Goeker M."/>
        </authorList>
    </citation>
    <scope>NUCLEOTIDE SEQUENCE [LARGE SCALE GENOMIC DNA]</scope>
    <source>
        <strain evidence="2 3">DSM 23562</strain>
    </source>
</reference>
<dbReference type="InterPro" id="IPR042099">
    <property type="entry name" value="ANL_N_sf"/>
</dbReference>
<dbReference type="GO" id="GO:0008218">
    <property type="term" value="P:bioluminescence"/>
    <property type="evidence" value="ECO:0007669"/>
    <property type="project" value="InterPro"/>
</dbReference>
<name>A0A7W9SMU3_ARMRO</name>
<accession>A0A7W9SMU3</accession>
<feature type="domain" description="Acyl-protein synthetase LuxE" evidence="1">
    <location>
        <begin position="178"/>
        <end position="333"/>
    </location>
</feature>
<proteinExistence type="predicted"/>
<dbReference type="SUPFAM" id="SSF56801">
    <property type="entry name" value="Acetyl-CoA synthetase-like"/>
    <property type="match status" value="1"/>
</dbReference>
<dbReference type="EMBL" id="JACHGW010000001">
    <property type="protein sequence ID" value="MBB6049527.1"/>
    <property type="molecule type" value="Genomic_DNA"/>
</dbReference>
<sequence length="336" mass="36217">MSLAQDIAAFIAPSAQAPPAPTSGGAVFESLALRLFAYQYAHNLPYQRFCNGRGQTPATVERWQDIPAAPAAAFKRFALTCVPESECPVVFHSSGTTGSETSRHFMSAEALELYKTSLLAGYERHFPSQPLLALMPPPDLAPHSSLSFMLETLGAEFIWGESSTSQLQSTLSSLATPCTVFGTAFAFVNYFDATPGEHFSLDESSLVIETGGFKGRSREVEKSELYALFAERLGVAPAHCFSEYGMSELASQFYSQGVDGPKLAPPWLRTRILDPVTGNDTAPGQPGLLAHYDLANYNSVLAIQTEDMGVWDERGGFQLLGRAPGAVLRGCSLLAE</sequence>
<evidence type="ECO:0000259" key="1">
    <source>
        <dbReference type="Pfam" id="PF04443"/>
    </source>
</evidence>
<evidence type="ECO:0000313" key="2">
    <source>
        <dbReference type="EMBL" id="MBB6049527.1"/>
    </source>
</evidence>